<keyword evidence="4 6" id="KW-0378">Hydrolase</keyword>
<dbReference type="GO" id="GO:0046872">
    <property type="term" value="F:metal ion binding"/>
    <property type="evidence" value="ECO:0007669"/>
    <property type="project" value="UniProtKB-KW"/>
</dbReference>
<gene>
    <name evidence="7" type="primary">otsB</name>
    <name evidence="7" type="ORF">FDA94_26915</name>
</gene>
<dbReference type="Gene3D" id="3.30.70.1020">
    <property type="entry name" value="Trehalose-6-phosphate phosphatase related protein, domain 2"/>
    <property type="match status" value="1"/>
</dbReference>
<dbReference type="InterPro" id="IPR044651">
    <property type="entry name" value="OTSB-like"/>
</dbReference>
<evidence type="ECO:0000256" key="1">
    <source>
        <dbReference type="ARBA" id="ARBA00000500"/>
    </source>
</evidence>
<dbReference type="RefSeq" id="WP_137249868.1">
    <property type="nucleotide sequence ID" value="NZ_SZQA01000030.1"/>
</dbReference>
<evidence type="ECO:0000313" key="7">
    <source>
        <dbReference type="EMBL" id="TKK85148.1"/>
    </source>
</evidence>
<evidence type="ECO:0000313" key="8">
    <source>
        <dbReference type="Proteomes" id="UP000308705"/>
    </source>
</evidence>
<dbReference type="Proteomes" id="UP000308705">
    <property type="component" value="Unassembled WGS sequence"/>
</dbReference>
<dbReference type="InterPro" id="IPR006379">
    <property type="entry name" value="HAD-SF_hydro_IIB"/>
</dbReference>
<reference evidence="7 8" key="1">
    <citation type="submission" date="2019-04" db="EMBL/GenBank/DDBJ databases">
        <title>Herbidospora sp. NEAU-GS14.nov., a novel actinomycete isolated from soil.</title>
        <authorList>
            <person name="Han L."/>
        </authorList>
    </citation>
    <scope>NUCLEOTIDE SEQUENCE [LARGE SCALE GENOMIC DNA]</scope>
    <source>
        <strain evidence="7 8">NEAU-GS14</strain>
    </source>
</reference>
<keyword evidence="8" id="KW-1185">Reference proteome</keyword>
<evidence type="ECO:0000256" key="2">
    <source>
        <dbReference type="ARBA" id="ARBA00005199"/>
    </source>
</evidence>
<dbReference type="Gene3D" id="3.40.50.1000">
    <property type="entry name" value="HAD superfamily/HAD-like"/>
    <property type="match status" value="1"/>
</dbReference>
<evidence type="ECO:0000256" key="6">
    <source>
        <dbReference type="RuleBase" id="RU361117"/>
    </source>
</evidence>
<comment type="pathway">
    <text evidence="2 6">Glycan biosynthesis; trehalose biosynthesis.</text>
</comment>
<dbReference type="GO" id="GO:0005992">
    <property type="term" value="P:trehalose biosynthetic process"/>
    <property type="evidence" value="ECO:0007669"/>
    <property type="project" value="UniProtKB-UniPathway"/>
</dbReference>
<dbReference type="NCBIfam" id="TIGR00685">
    <property type="entry name" value="T6PP"/>
    <property type="match status" value="1"/>
</dbReference>
<dbReference type="GO" id="GO:0004805">
    <property type="term" value="F:trehalose-phosphatase activity"/>
    <property type="evidence" value="ECO:0007669"/>
    <property type="project" value="UniProtKB-EC"/>
</dbReference>
<keyword evidence="6" id="KW-0460">Magnesium</keyword>
<dbReference type="AlphaFoldDB" id="A0A4U3M830"/>
<accession>A0A4U3M830</accession>
<proteinExistence type="inferred from homology"/>
<organism evidence="7 8">
    <name type="scientific">Herbidospora galbida</name>
    <dbReference type="NCBI Taxonomy" id="2575442"/>
    <lineage>
        <taxon>Bacteria</taxon>
        <taxon>Bacillati</taxon>
        <taxon>Actinomycetota</taxon>
        <taxon>Actinomycetes</taxon>
        <taxon>Streptosporangiales</taxon>
        <taxon>Streptosporangiaceae</taxon>
        <taxon>Herbidospora</taxon>
    </lineage>
</organism>
<dbReference type="EMBL" id="SZQA01000030">
    <property type="protein sequence ID" value="TKK85148.1"/>
    <property type="molecule type" value="Genomic_DNA"/>
</dbReference>
<name>A0A4U3M830_9ACTN</name>
<dbReference type="InterPro" id="IPR003337">
    <property type="entry name" value="Trehalose_PPase"/>
</dbReference>
<keyword evidence="6" id="KW-0479">Metal-binding</keyword>
<dbReference type="InterPro" id="IPR036412">
    <property type="entry name" value="HAD-like_sf"/>
</dbReference>
<comment type="catalytic activity">
    <reaction evidence="1 6">
        <text>alpha,alpha-trehalose 6-phosphate + H2O = alpha,alpha-trehalose + phosphate</text>
        <dbReference type="Rhea" id="RHEA:23420"/>
        <dbReference type="ChEBI" id="CHEBI:15377"/>
        <dbReference type="ChEBI" id="CHEBI:16551"/>
        <dbReference type="ChEBI" id="CHEBI:43474"/>
        <dbReference type="ChEBI" id="CHEBI:58429"/>
        <dbReference type="EC" id="3.1.3.12"/>
    </reaction>
</comment>
<dbReference type="PANTHER" id="PTHR43768">
    <property type="entry name" value="TREHALOSE 6-PHOSPHATE PHOSPHATASE"/>
    <property type="match status" value="1"/>
</dbReference>
<comment type="cofactor">
    <cofactor evidence="6">
        <name>Mg(2+)</name>
        <dbReference type="ChEBI" id="CHEBI:18420"/>
    </cofactor>
</comment>
<dbReference type="EC" id="3.1.3.12" evidence="6"/>
<dbReference type="NCBIfam" id="TIGR01484">
    <property type="entry name" value="HAD-SF-IIB"/>
    <property type="match status" value="1"/>
</dbReference>
<dbReference type="SUPFAM" id="SSF56784">
    <property type="entry name" value="HAD-like"/>
    <property type="match status" value="1"/>
</dbReference>
<dbReference type="InterPro" id="IPR023214">
    <property type="entry name" value="HAD_sf"/>
</dbReference>
<dbReference type="PANTHER" id="PTHR43768:SF3">
    <property type="entry name" value="TREHALOSE 6-PHOSPHATE PHOSPHATASE"/>
    <property type="match status" value="1"/>
</dbReference>
<protein>
    <recommendedName>
        <fullName evidence="6">Trehalose 6-phosphate phosphatase</fullName>
        <ecNumber evidence="6">3.1.3.12</ecNumber>
    </recommendedName>
</protein>
<dbReference type="OrthoDB" id="9816160at2"/>
<dbReference type="UniPathway" id="UPA00299"/>
<dbReference type="Pfam" id="PF02358">
    <property type="entry name" value="Trehalose_PPase"/>
    <property type="match status" value="1"/>
</dbReference>
<evidence type="ECO:0000256" key="5">
    <source>
        <dbReference type="ARBA" id="ARBA00024179"/>
    </source>
</evidence>
<comment type="function">
    <text evidence="5 6">Removes the phosphate from trehalose 6-phosphate to produce free trehalose.</text>
</comment>
<comment type="caution">
    <text evidence="7">The sequence shown here is derived from an EMBL/GenBank/DDBJ whole genome shotgun (WGS) entry which is preliminary data.</text>
</comment>
<sequence>MPDVRTESGRAGLEAMVNDPGGAVIGLDFDGTLSPIVTDPSAAWIHPAAPSALIRLAEVVRRIAVVTGRPPGTALALGDTPEGPDLVEVPGLVILGQYGIERWEGGEITSPPPPAGLTKIRAELPALLSGLEGVTIEDKGRALAVHTRSCPDPDAALEALRAPLVELAAVNGLVVEPGRKVLELRGPGVDKGKALKELLAAERARSVMFVGDDLGDLAAFEAVASVDIPGVRVCSGSAEVTALAEQADVVVDGPDGVVAFLEDLLKSIASREQ</sequence>
<evidence type="ECO:0000256" key="4">
    <source>
        <dbReference type="ARBA" id="ARBA00022801"/>
    </source>
</evidence>
<comment type="similarity">
    <text evidence="3 6">Belongs to the trehalose phosphatase family.</text>
</comment>
<evidence type="ECO:0000256" key="3">
    <source>
        <dbReference type="ARBA" id="ARBA00008770"/>
    </source>
</evidence>